<dbReference type="Proteomes" id="UP001642484">
    <property type="component" value="Unassembled WGS sequence"/>
</dbReference>
<dbReference type="InterPro" id="IPR001727">
    <property type="entry name" value="GDT1-like"/>
</dbReference>
<accession>A0ABP0QGJ5</accession>
<dbReference type="EMBL" id="CAXAMN010024472">
    <property type="protein sequence ID" value="CAK9087079.1"/>
    <property type="molecule type" value="Genomic_DNA"/>
</dbReference>
<feature type="transmembrane region" description="Helical" evidence="6">
    <location>
        <begin position="242"/>
        <end position="259"/>
    </location>
</feature>
<keyword evidence="9" id="KW-1185">Reference proteome</keyword>
<dbReference type="PANTHER" id="PTHR12608:SF1">
    <property type="entry name" value="TRANSMEMBRANE PROTEIN 165"/>
    <property type="match status" value="1"/>
</dbReference>
<organism evidence="8 9">
    <name type="scientific">Durusdinium trenchii</name>
    <dbReference type="NCBI Taxonomy" id="1381693"/>
    <lineage>
        <taxon>Eukaryota</taxon>
        <taxon>Sar</taxon>
        <taxon>Alveolata</taxon>
        <taxon>Dinophyceae</taxon>
        <taxon>Suessiales</taxon>
        <taxon>Symbiodiniaceae</taxon>
        <taxon>Durusdinium</taxon>
    </lineage>
</organism>
<dbReference type="Pfam" id="PF01169">
    <property type="entry name" value="GDT1"/>
    <property type="match status" value="2"/>
</dbReference>
<comment type="caution">
    <text evidence="6">Lacks conserved residue(s) required for the propagation of feature annotation.</text>
</comment>
<keyword evidence="6" id="KW-0732">Signal</keyword>
<feature type="chain" id="PRO_5044992776" description="GDT1 family protein" evidence="6">
    <location>
        <begin position="23"/>
        <end position="276"/>
    </location>
</feature>
<evidence type="ECO:0000256" key="7">
    <source>
        <dbReference type="SAM" id="MobiDB-lite"/>
    </source>
</evidence>
<feature type="signal peptide" evidence="6">
    <location>
        <begin position="1"/>
        <end position="22"/>
    </location>
</feature>
<evidence type="ECO:0000256" key="3">
    <source>
        <dbReference type="ARBA" id="ARBA00022692"/>
    </source>
</evidence>
<proteinExistence type="inferred from homology"/>
<evidence type="ECO:0000256" key="2">
    <source>
        <dbReference type="ARBA" id="ARBA00009190"/>
    </source>
</evidence>
<comment type="caution">
    <text evidence="8">The sequence shown here is derived from an EMBL/GenBank/DDBJ whole genome shotgun (WGS) entry which is preliminary data.</text>
</comment>
<evidence type="ECO:0000256" key="1">
    <source>
        <dbReference type="ARBA" id="ARBA00004141"/>
    </source>
</evidence>
<feature type="region of interest" description="Disordered" evidence="7">
    <location>
        <begin position="27"/>
        <end position="52"/>
    </location>
</feature>
<keyword evidence="5 6" id="KW-0472">Membrane</keyword>
<evidence type="ECO:0000256" key="5">
    <source>
        <dbReference type="ARBA" id="ARBA00023136"/>
    </source>
</evidence>
<evidence type="ECO:0000313" key="9">
    <source>
        <dbReference type="Proteomes" id="UP001642484"/>
    </source>
</evidence>
<feature type="transmembrane region" description="Helical" evidence="6">
    <location>
        <begin position="208"/>
        <end position="230"/>
    </location>
</feature>
<evidence type="ECO:0000256" key="6">
    <source>
        <dbReference type="RuleBase" id="RU365102"/>
    </source>
</evidence>
<comment type="similarity">
    <text evidence="2 6">Belongs to the GDT1 family.</text>
</comment>
<protein>
    <recommendedName>
        <fullName evidence="6">GDT1 family protein</fullName>
    </recommendedName>
</protein>
<name>A0ABP0QGJ5_9DINO</name>
<evidence type="ECO:0000313" key="8">
    <source>
        <dbReference type="EMBL" id="CAK9087079.1"/>
    </source>
</evidence>
<sequence length="276" mass="29530">MWCKRALLVPLALLVAPCVALSSRDTPARSTGVVAPNVPPEGRPGRPNRGPRSMMSLANRFDVIVRSFCVVAVAEIFDKTWFVALICALNYGKRISFVGGFLALALHVFLAAALGVAISQFFSIQALCFSTAAVFFFLALAYASELFTAQATDDVIAERSAEAKEALQGETEAAWSDAFLRVFVAVFIAEWGDRTQVAMITLHSSAPWLPVCLGSLVAFFLLTFSAVAAASLVQHAKLSERFVLAISAVSFLLFAALALRDGLMQRAAASGSLAPY</sequence>
<comment type="subcellular location">
    <subcellularLocation>
        <location evidence="1 6">Membrane</location>
        <topology evidence="1 6">Multi-pass membrane protein</topology>
    </subcellularLocation>
</comment>
<feature type="transmembrane region" description="Helical" evidence="6">
    <location>
        <begin position="124"/>
        <end position="143"/>
    </location>
</feature>
<evidence type="ECO:0000256" key="4">
    <source>
        <dbReference type="ARBA" id="ARBA00022989"/>
    </source>
</evidence>
<gene>
    <name evidence="8" type="ORF">CCMP2556_LOCUS42138</name>
</gene>
<reference evidence="8 9" key="1">
    <citation type="submission" date="2024-02" db="EMBL/GenBank/DDBJ databases">
        <authorList>
            <person name="Chen Y."/>
            <person name="Shah S."/>
            <person name="Dougan E. K."/>
            <person name="Thang M."/>
            <person name="Chan C."/>
        </authorList>
    </citation>
    <scope>NUCLEOTIDE SEQUENCE [LARGE SCALE GENOMIC DNA]</scope>
</reference>
<keyword evidence="4 6" id="KW-1133">Transmembrane helix</keyword>
<feature type="transmembrane region" description="Helical" evidence="6">
    <location>
        <begin position="95"/>
        <end position="118"/>
    </location>
</feature>
<keyword evidence="3 6" id="KW-0812">Transmembrane</keyword>
<dbReference type="PANTHER" id="PTHR12608">
    <property type="entry name" value="TRANSMEMBRANE PROTEIN HTP-1 RELATED"/>
    <property type="match status" value="1"/>
</dbReference>